<reference evidence="3" key="1">
    <citation type="submission" date="2025-08" db="UniProtKB">
        <authorList>
            <consortium name="RefSeq"/>
        </authorList>
    </citation>
    <scope>IDENTIFICATION</scope>
    <source>
        <strain evidence="3">Nigerian</strain>
        <tissue evidence="3">Liver and blood</tissue>
    </source>
</reference>
<evidence type="ECO:0000313" key="3">
    <source>
        <dbReference type="RefSeq" id="XP_031750052.1"/>
    </source>
</evidence>
<feature type="compositionally biased region" description="Polar residues" evidence="1">
    <location>
        <begin position="70"/>
        <end position="85"/>
    </location>
</feature>
<proteinExistence type="predicted"/>
<evidence type="ECO:0000256" key="1">
    <source>
        <dbReference type="SAM" id="MobiDB-lite"/>
    </source>
</evidence>
<dbReference type="KEGG" id="xtr:116407920"/>
<dbReference type="GeneID" id="116407920"/>
<feature type="region of interest" description="Disordered" evidence="1">
    <location>
        <begin position="53"/>
        <end position="123"/>
    </location>
</feature>
<dbReference type="AGR" id="Xenbase:XB-GENE-29093483"/>
<feature type="region of interest" description="Disordered" evidence="1">
    <location>
        <begin position="167"/>
        <end position="186"/>
    </location>
</feature>
<keyword evidence="2" id="KW-1185">Reference proteome</keyword>
<dbReference type="RefSeq" id="XP_031750052.1">
    <property type="nucleotide sequence ID" value="XM_031894192.1"/>
</dbReference>
<feature type="compositionally biased region" description="Basic and acidic residues" evidence="1">
    <location>
        <begin position="104"/>
        <end position="121"/>
    </location>
</feature>
<sequence>MDRELKEIEGIYKEQLEEIREAWMDSLAHVEDRIDDILGSIDDMQALIFEMKTKERKEEELTEESYETAMGSSLSSENTAEEQPTSSEGSNSEGEEQEGSESGTSKEERLEKSEGAEDKNNVKQVSFAGNLCTFHEIPQRKKEKGSKFIRFFRRIFGKKAKKSGIKENTENCDENGQRTDMERGSTTIIDDGTRHWKSAMLDHEEDRLLND</sequence>
<evidence type="ECO:0000313" key="4">
    <source>
        <dbReference type="Xenbase" id="XB-GENE-29093483"/>
    </source>
</evidence>
<evidence type="ECO:0000313" key="2">
    <source>
        <dbReference type="Proteomes" id="UP000008143"/>
    </source>
</evidence>
<dbReference type="Xenbase" id="XB-GENE-29093483">
    <property type="gene designation" value="LOC116407920"/>
</dbReference>
<feature type="compositionally biased region" description="Basic and acidic residues" evidence="1">
    <location>
        <begin position="167"/>
        <end position="183"/>
    </location>
</feature>
<protein>
    <submittedName>
        <fullName evidence="3">Uncharacterized protein LOC116407920</fullName>
    </submittedName>
</protein>
<gene>
    <name evidence="3 4" type="primary">LOC116407920</name>
</gene>
<name>A0A8J1IWS2_XENTR</name>
<accession>A0A8J1IWS2</accession>
<dbReference type="AlphaFoldDB" id="A0A8J1IWS2"/>
<dbReference type="Proteomes" id="UP000008143">
    <property type="component" value="Chromosome 10"/>
</dbReference>
<organism evidence="2 3">
    <name type="scientific">Xenopus tropicalis</name>
    <name type="common">Western clawed frog</name>
    <name type="synonym">Silurana tropicalis</name>
    <dbReference type="NCBI Taxonomy" id="8364"/>
    <lineage>
        <taxon>Eukaryota</taxon>
        <taxon>Metazoa</taxon>
        <taxon>Chordata</taxon>
        <taxon>Craniata</taxon>
        <taxon>Vertebrata</taxon>
        <taxon>Euteleostomi</taxon>
        <taxon>Amphibia</taxon>
        <taxon>Batrachia</taxon>
        <taxon>Anura</taxon>
        <taxon>Pipoidea</taxon>
        <taxon>Pipidae</taxon>
        <taxon>Xenopodinae</taxon>
        <taxon>Xenopus</taxon>
        <taxon>Silurana</taxon>
    </lineage>
</organism>